<dbReference type="Proteomes" id="UP000778578">
    <property type="component" value="Unassembled WGS sequence"/>
</dbReference>
<feature type="domain" description="NAD(P)-binding" evidence="1">
    <location>
        <begin position="7"/>
        <end position="171"/>
    </location>
</feature>
<dbReference type="InterPro" id="IPR036291">
    <property type="entry name" value="NAD(P)-bd_dom_sf"/>
</dbReference>
<dbReference type="SUPFAM" id="SSF51735">
    <property type="entry name" value="NAD(P)-binding Rossmann-fold domains"/>
    <property type="match status" value="1"/>
</dbReference>
<evidence type="ECO:0000259" key="1">
    <source>
        <dbReference type="Pfam" id="PF13460"/>
    </source>
</evidence>
<protein>
    <submittedName>
        <fullName evidence="2">NAD(P)H-binding protein</fullName>
    </submittedName>
</protein>
<dbReference type="Gene3D" id="3.40.50.720">
    <property type="entry name" value="NAD(P)-binding Rossmann-like Domain"/>
    <property type="match status" value="1"/>
</dbReference>
<accession>A0ABS7QDX2</accession>
<dbReference type="EMBL" id="JAINZZ010000034">
    <property type="protein sequence ID" value="MBY8880620.1"/>
    <property type="molecule type" value="Genomic_DNA"/>
</dbReference>
<sequence>MRVAVAGGTGVTGRHVVEALEARGHEPVVVARSRGVDLMTGRGLDSALESADAVIDVSNVVTTGRRKAEAFFGTAGRNLLAAGARAGVRHHVALSIVGIDRVGLGYYQGKRLQEKLVRTGPLPWSVLRATQFHEFPQQLLDRMAGPVVLVPPMATQPVAVREVAGALVDLVEGPPQGMAPEFAGPRVEDMAALTRRLLKSRGSRRLVLSPRLPGAVFSAMADGGLLPAGQGARGVQTWDEWLDGVRPS</sequence>
<evidence type="ECO:0000313" key="3">
    <source>
        <dbReference type="Proteomes" id="UP000778578"/>
    </source>
</evidence>
<comment type="caution">
    <text evidence="2">The sequence shown here is derived from an EMBL/GenBank/DDBJ whole genome shotgun (WGS) entry which is preliminary data.</text>
</comment>
<dbReference type="InterPro" id="IPR051207">
    <property type="entry name" value="ComplexI_NDUFA9_subunit"/>
</dbReference>
<keyword evidence="3" id="KW-1185">Reference proteome</keyword>
<reference evidence="2 3" key="1">
    <citation type="submission" date="2021-08" db="EMBL/GenBank/DDBJ databases">
        <title>WGS of actinomycetes from Thailand.</title>
        <authorList>
            <person name="Thawai C."/>
        </authorList>
    </citation>
    <scope>NUCLEOTIDE SEQUENCE [LARGE SCALE GENOMIC DNA]</scope>
    <source>
        <strain evidence="2 3">PLK6-54</strain>
    </source>
</reference>
<dbReference type="Pfam" id="PF13460">
    <property type="entry name" value="NAD_binding_10"/>
    <property type="match status" value="1"/>
</dbReference>
<name>A0ABS7QDX2_9ACTN</name>
<proteinExistence type="predicted"/>
<dbReference type="PANTHER" id="PTHR12126">
    <property type="entry name" value="NADH-UBIQUINONE OXIDOREDUCTASE 39 KDA SUBUNIT-RELATED"/>
    <property type="match status" value="1"/>
</dbReference>
<dbReference type="PANTHER" id="PTHR12126:SF11">
    <property type="entry name" value="NADH DEHYDROGENASE [UBIQUINONE] 1 ALPHA SUBCOMPLEX SUBUNIT 9, MITOCHONDRIAL"/>
    <property type="match status" value="1"/>
</dbReference>
<gene>
    <name evidence="2" type="ORF">K7862_23715</name>
</gene>
<evidence type="ECO:0000313" key="2">
    <source>
        <dbReference type="EMBL" id="MBY8880620.1"/>
    </source>
</evidence>
<organism evidence="2 3">
    <name type="scientific">Actinacidiphila acidipaludis</name>
    <dbReference type="NCBI Taxonomy" id="2873382"/>
    <lineage>
        <taxon>Bacteria</taxon>
        <taxon>Bacillati</taxon>
        <taxon>Actinomycetota</taxon>
        <taxon>Actinomycetes</taxon>
        <taxon>Kitasatosporales</taxon>
        <taxon>Streptomycetaceae</taxon>
        <taxon>Actinacidiphila</taxon>
    </lineage>
</organism>
<dbReference type="InterPro" id="IPR016040">
    <property type="entry name" value="NAD(P)-bd_dom"/>
</dbReference>